<gene>
    <name evidence="2" type="ORF">C9994_08380</name>
    <name evidence="1" type="ORF">GCM10011506_35990</name>
</gene>
<reference evidence="4" key="3">
    <citation type="journal article" date="2019" name="Int. J. Syst. Evol. Microbiol.">
        <title>The Global Catalogue of Microorganisms (GCM) 10K type strain sequencing project: providing services to taxonomists for standard genome sequencing and annotation.</title>
        <authorList>
            <consortium name="The Broad Institute Genomics Platform"/>
            <consortium name="The Broad Institute Genome Sequencing Center for Infectious Disease"/>
            <person name="Wu L."/>
            <person name="Ma J."/>
        </authorList>
    </citation>
    <scope>NUCLEOTIDE SEQUENCE [LARGE SCALE GENOMIC DNA]</scope>
    <source>
        <strain evidence="4">CGMCC 1.10832</strain>
    </source>
</reference>
<dbReference type="RefSeq" id="WP_188466174.1">
    <property type="nucleotide sequence ID" value="NZ_BMEC01000012.1"/>
</dbReference>
<organism evidence="2 3">
    <name type="scientific">Marivirga lumbricoides</name>
    <dbReference type="NCBI Taxonomy" id="1046115"/>
    <lineage>
        <taxon>Bacteria</taxon>
        <taxon>Pseudomonadati</taxon>
        <taxon>Bacteroidota</taxon>
        <taxon>Cytophagia</taxon>
        <taxon>Cytophagales</taxon>
        <taxon>Marivirgaceae</taxon>
        <taxon>Marivirga</taxon>
    </lineage>
</organism>
<evidence type="ECO:0000313" key="4">
    <source>
        <dbReference type="Proteomes" id="UP000636010"/>
    </source>
</evidence>
<dbReference type="Proteomes" id="UP000636010">
    <property type="component" value="Unassembled WGS sequence"/>
</dbReference>
<dbReference type="AlphaFoldDB" id="A0A2T4DR19"/>
<accession>A0A2T4DR19</accession>
<evidence type="ECO:0000313" key="1">
    <source>
        <dbReference type="EMBL" id="GGC47229.1"/>
    </source>
</evidence>
<reference evidence="2 3" key="2">
    <citation type="submission" date="2018-03" db="EMBL/GenBank/DDBJ databases">
        <title>Cross-interface Injection: A General Nanoliter Liquid Handling Method Applied to Single Cells Genome Amplification Automated Nanoliter Liquid Handling Applied to Single Cell Multiple Displacement Amplification.</title>
        <authorList>
            <person name="Yun J."/>
            <person name="Xu P."/>
            <person name="Xu J."/>
            <person name="Dai X."/>
            <person name="Wang Y."/>
            <person name="Zheng X."/>
            <person name="Cao C."/>
            <person name="Yi Q."/>
            <person name="Zhu Y."/>
            <person name="Wang L."/>
            <person name="Dong Z."/>
            <person name="Huang Y."/>
            <person name="Huang L."/>
            <person name="Du W."/>
        </authorList>
    </citation>
    <scope>NUCLEOTIDE SEQUENCE [LARGE SCALE GENOMIC DNA]</scope>
    <source>
        <strain evidence="2 3">Z-D1-2</strain>
    </source>
</reference>
<reference evidence="1" key="1">
    <citation type="journal article" date="2014" name="Int. J. Syst. Evol. Microbiol.">
        <title>Complete genome of a new Firmicutes species belonging to the dominant human colonic microbiota ('Ruminococcus bicirculans') reveals two chromosomes and a selective capacity to utilize plant glucans.</title>
        <authorList>
            <consortium name="NISC Comparative Sequencing Program"/>
            <person name="Wegmann U."/>
            <person name="Louis P."/>
            <person name="Goesmann A."/>
            <person name="Henrissat B."/>
            <person name="Duncan S.H."/>
            <person name="Flint H.J."/>
        </authorList>
    </citation>
    <scope>NUCLEOTIDE SEQUENCE</scope>
    <source>
        <strain evidence="1">CGMCC 1.10832</strain>
    </source>
</reference>
<dbReference type="EMBL" id="PYVU01000061">
    <property type="protein sequence ID" value="PTB96226.1"/>
    <property type="molecule type" value="Genomic_DNA"/>
</dbReference>
<dbReference type="Proteomes" id="UP000240608">
    <property type="component" value="Unassembled WGS sequence"/>
</dbReference>
<keyword evidence="4" id="KW-1185">Reference proteome</keyword>
<evidence type="ECO:0000313" key="2">
    <source>
        <dbReference type="EMBL" id="PTB96226.1"/>
    </source>
</evidence>
<dbReference type="EMBL" id="BMEC01000012">
    <property type="protein sequence ID" value="GGC47229.1"/>
    <property type="molecule type" value="Genomic_DNA"/>
</dbReference>
<evidence type="ECO:0000313" key="3">
    <source>
        <dbReference type="Proteomes" id="UP000240608"/>
    </source>
</evidence>
<protein>
    <submittedName>
        <fullName evidence="2">Uncharacterized protein</fullName>
    </submittedName>
</protein>
<reference evidence="1" key="4">
    <citation type="submission" date="2024-05" db="EMBL/GenBank/DDBJ databases">
        <authorList>
            <person name="Sun Q."/>
            <person name="Zhou Y."/>
        </authorList>
    </citation>
    <scope>NUCLEOTIDE SEQUENCE</scope>
    <source>
        <strain evidence="1">CGMCC 1.10832</strain>
    </source>
</reference>
<sequence length="68" mass="7774">MANYWVNKHTNTNPHNNHEVHKEGCQFMPSDKIYVGDHANCDSALIEARKHYTDVDGCSVCSNECHKK</sequence>
<proteinExistence type="predicted"/>
<name>A0A2T4DR19_9BACT</name>
<comment type="caution">
    <text evidence="2">The sequence shown here is derived from an EMBL/GenBank/DDBJ whole genome shotgun (WGS) entry which is preliminary data.</text>
</comment>